<gene>
    <name evidence="1" type="ORF">RPERSI_LOCUS9634</name>
</gene>
<feature type="non-terminal residue" evidence="1">
    <location>
        <position position="1"/>
    </location>
</feature>
<comment type="caution">
    <text evidence="1">The sequence shown here is derived from an EMBL/GenBank/DDBJ whole genome shotgun (WGS) entry which is preliminary data.</text>
</comment>
<reference evidence="1" key="1">
    <citation type="submission" date="2021-06" db="EMBL/GenBank/DDBJ databases">
        <authorList>
            <person name="Kallberg Y."/>
            <person name="Tangrot J."/>
            <person name="Rosling A."/>
        </authorList>
    </citation>
    <scope>NUCLEOTIDE SEQUENCE</scope>
    <source>
        <strain evidence="1">MA461A</strain>
    </source>
</reference>
<protein>
    <submittedName>
        <fullName evidence="1">29064_t:CDS:1</fullName>
    </submittedName>
</protein>
<evidence type="ECO:0000313" key="1">
    <source>
        <dbReference type="EMBL" id="CAG8692806.1"/>
    </source>
</evidence>
<proteinExistence type="predicted"/>
<evidence type="ECO:0000313" key="2">
    <source>
        <dbReference type="Proteomes" id="UP000789920"/>
    </source>
</evidence>
<organism evidence="1 2">
    <name type="scientific">Racocetra persica</name>
    <dbReference type="NCBI Taxonomy" id="160502"/>
    <lineage>
        <taxon>Eukaryota</taxon>
        <taxon>Fungi</taxon>
        <taxon>Fungi incertae sedis</taxon>
        <taxon>Mucoromycota</taxon>
        <taxon>Glomeromycotina</taxon>
        <taxon>Glomeromycetes</taxon>
        <taxon>Diversisporales</taxon>
        <taxon>Gigasporaceae</taxon>
        <taxon>Racocetra</taxon>
    </lineage>
</organism>
<dbReference type="EMBL" id="CAJVQC010018361">
    <property type="protein sequence ID" value="CAG8692806.1"/>
    <property type="molecule type" value="Genomic_DNA"/>
</dbReference>
<name>A0ACA9P641_9GLOM</name>
<dbReference type="Proteomes" id="UP000789920">
    <property type="component" value="Unassembled WGS sequence"/>
</dbReference>
<keyword evidence="2" id="KW-1185">Reference proteome</keyword>
<accession>A0ACA9P641</accession>
<sequence length="77" mass="8689">TISDTNLSKNDLEAICCSLGISTEGTKADQYKKEGENEIHELDPKIETLREMVQKSREKTKILSSRIDTQVEEGQSF</sequence>